<dbReference type="InterPro" id="IPR029066">
    <property type="entry name" value="PLP-binding_barrel"/>
</dbReference>
<dbReference type="RefSeq" id="WP_183774275.1">
    <property type="nucleotide sequence ID" value="NZ_JACHFW010000008.1"/>
</dbReference>
<proteinExistence type="predicted"/>
<dbReference type="SUPFAM" id="SSF51419">
    <property type="entry name" value="PLP-binding barrel"/>
    <property type="match status" value="1"/>
</dbReference>
<accession>A0A7W8HC67</accession>
<dbReference type="Gene3D" id="2.40.37.10">
    <property type="entry name" value="Lyase, Ornithine Decarboxylase, Chain A, domain 1"/>
    <property type="match status" value="1"/>
</dbReference>
<gene>
    <name evidence="5" type="ORF">HNP82_002141</name>
</gene>
<dbReference type="EMBL" id="JACHFW010000008">
    <property type="protein sequence ID" value="MBB5265002.1"/>
    <property type="molecule type" value="Genomic_DNA"/>
</dbReference>
<dbReference type="PANTHER" id="PTHR43727:SF2">
    <property type="entry name" value="GROUP IV DECARBOXYLASE"/>
    <property type="match status" value="1"/>
</dbReference>
<dbReference type="InterPro" id="IPR022643">
    <property type="entry name" value="De-COase2_C"/>
</dbReference>
<dbReference type="AlphaFoldDB" id="A0A7W8HC67"/>
<evidence type="ECO:0000256" key="2">
    <source>
        <dbReference type="ARBA" id="ARBA00022898"/>
    </source>
</evidence>
<dbReference type="GO" id="GO:0008836">
    <property type="term" value="F:diaminopimelate decarboxylase activity"/>
    <property type="evidence" value="ECO:0007669"/>
    <property type="project" value="UniProtKB-EC"/>
</dbReference>
<comment type="cofactor">
    <cofactor evidence="1">
        <name>pyridoxal 5'-phosphate</name>
        <dbReference type="ChEBI" id="CHEBI:597326"/>
    </cofactor>
</comment>
<keyword evidence="2" id="KW-0663">Pyridoxal phosphate</keyword>
<protein>
    <submittedName>
        <fullName evidence="5">Diaminopimelate decarboxylase</fullName>
        <ecNumber evidence="5">4.1.1.20</ecNumber>
    </submittedName>
</protein>
<feature type="domain" description="Orn/DAP/Arg decarboxylase 2 N-terminal" evidence="4">
    <location>
        <begin position="30"/>
        <end position="255"/>
    </location>
</feature>
<dbReference type="GO" id="GO:0009089">
    <property type="term" value="P:lysine biosynthetic process via diaminopimelate"/>
    <property type="evidence" value="ECO:0007669"/>
    <property type="project" value="TreeGrafter"/>
</dbReference>
<organism evidence="5 6">
    <name type="scientific">Catenibacillus scindens</name>
    <dbReference type="NCBI Taxonomy" id="673271"/>
    <lineage>
        <taxon>Bacteria</taxon>
        <taxon>Bacillati</taxon>
        <taxon>Bacillota</taxon>
        <taxon>Clostridia</taxon>
        <taxon>Lachnospirales</taxon>
        <taxon>Lachnospiraceae</taxon>
        <taxon>Catenibacillus</taxon>
    </lineage>
</organism>
<evidence type="ECO:0000259" key="3">
    <source>
        <dbReference type="Pfam" id="PF00278"/>
    </source>
</evidence>
<dbReference type="SUPFAM" id="SSF50621">
    <property type="entry name" value="Alanine racemase C-terminal domain-like"/>
    <property type="match status" value="1"/>
</dbReference>
<dbReference type="PANTHER" id="PTHR43727">
    <property type="entry name" value="DIAMINOPIMELATE DECARBOXYLASE"/>
    <property type="match status" value="1"/>
</dbReference>
<dbReference type="Pfam" id="PF00278">
    <property type="entry name" value="Orn_DAP_Arg_deC"/>
    <property type="match status" value="1"/>
</dbReference>
<keyword evidence="5" id="KW-0456">Lyase</keyword>
<dbReference type="Pfam" id="PF02784">
    <property type="entry name" value="Orn_Arg_deC_N"/>
    <property type="match status" value="1"/>
</dbReference>
<dbReference type="EC" id="4.1.1.20" evidence="5"/>
<dbReference type="InterPro" id="IPR009006">
    <property type="entry name" value="Ala_racemase/Decarboxylase_C"/>
</dbReference>
<keyword evidence="6" id="KW-1185">Reference proteome</keyword>
<evidence type="ECO:0000259" key="4">
    <source>
        <dbReference type="Pfam" id="PF02784"/>
    </source>
</evidence>
<feature type="domain" description="Orn/DAP/Arg decarboxylase 2 C-terminal" evidence="3">
    <location>
        <begin position="17"/>
        <end position="347"/>
    </location>
</feature>
<comment type="caution">
    <text evidence="5">The sequence shown here is derived from an EMBL/GenBank/DDBJ whole genome shotgun (WGS) entry which is preliminary data.</text>
</comment>
<dbReference type="InterPro" id="IPR022644">
    <property type="entry name" value="De-COase2_N"/>
</dbReference>
<evidence type="ECO:0000313" key="5">
    <source>
        <dbReference type="EMBL" id="MBB5265002.1"/>
    </source>
</evidence>
<name>A0A7W8HC67_9FIRM</name>
<dbReference type="Gene3D" id="3.20.20.10">
    <property type="entry name" value="Alanine racemase"/>
    <property type="match status" value="1"/>
</dbReference>
<dbReference type="Proteomes" id="UP000543642">
    <property type="component" value="Unassembled WGS sequence"/>
</dbReference>
<evidence type="ECO:0000313" key="6">
    <source>
        <dbReference type="Proteomes" id="UP000543642"/>
    </source>
</evidence>
<evidence type="ECO:0000256" key="1">
    <source>
        <dbReference type="ARBA" id="ARBA00001933"/>
    </source>
</evidence>
<reference evidence="5 6" key="1">
    <citation type="submission" date="2020-08" db="EMBL/GenBank/DDBJ databases">
        <title>Genomic Encyclopedia of Type Strains, Phase IV (KMG-IV): sequencing the most valuable type-strain genomes for metagenomic binning, comparative biology and taxonomic classification.</title>
        <authorList>
            <person name="Goeker M."/>
        </authorList>
    </citation>
    <scope>NUCLEOTIDE SEQUENCE [LARGE SCALE GENOMIC DNA]</scope>
    <source>
        <strain evidence="5 6">DSM 106146</strain>
    </source>
</reference>
<sequence length="389" mass="43677">MNKKLIETLLESHPTPFYVFDTGVLKGRIAYLRSVLPENIALCYAVKANTFIPGVLKDIIDRFEVCSPGELKICRTQNLMSEKLVISGVYKDPELMEELVKGEFLPGAYTVESVGQFKLLHGLASRYKKKIPMLLRLTSGGQFGMDAEDICNIVKNSRNDPCLNILGIQYFSGTQKKSLRRLERELNEVDRLLEKLDKEYGCRLPELEFGPGLPVDYFAGENFNEEEFLQGFAQLLKGLSHKGKITLELGRSIAASCGTYLTRIVDTKRNKGQNYAIVDGGIHQMVYYGQSMAMKQPLCELFPRRPVENEQNWNICGSLCTINDILVKQMPLSDVKTGDVLIFKNTGAYAMTEGIALFLSRNLPAIVILDEKGESHLARGPLETYPLNM</sequence>